<dbReference type="EMBL" id="NHTK01001040">
    <property type="protein sequence ID" value="PPR03677.1"/>
    <property type="molecule type" value="Genomic_DNA"/>
</dbReference>
<feature type="transmembrane region" description="Helical" evidence="5">
    <location>
        <begin position="406"/>
        <end position="429"/>
    </location>
</feature>
<dbReference type="AlphaFoldDB" id="A0A409YKT7"/>
<comment type="caution">
    <text evidence="6">The sequence shown here is derived from an EMBL/GenBank/DDBJ whole genome shotgun (WGS) entry which is preliminary data.</text>
</comment>
<keyword evidence="7" id="KW-1185">Reference proteome</keyword>
<dbReference type="GO" id="GO:0016020">
    <property type="term" value="C:membrane"/>
    <property type="evidence" value="ECO:0007669"/>
    <property type="project" value="UniProtKB-SubCell"/>
</dbReference>
<evidence type="ECO:0008006" key="8">
    <source>
        <dbReference type="Google" id="ProtNLM"/>
    </source>
</evidence>
<feature type="transmembrane region" description="Helical" evidence="5">
    <location>
        <begin position="70"/>
        <end position="92"/>
    </location>
</feature>
<evidence type="ECO:0000256" key="2">
    <source>
        <dbReference type="ARBA" id="ARBA00022692"/>
    </source>
</evidence>
<evidence type="ECO:0000256" key="1">
    <source>
        <dbReference type="ARBA" id="ARBA00004141"/>
    </source>
</evidence>
<reference evidence="6 7" key="1">
    <citation type="journal article" date="2018" name="Evol. Lett.">
        <title>Horizontal gene cluster transfer increased hallucinogenic mushroom diversity.</title>
        <authorList>
            <person name="Reynolds H.T."/>
            <person name="Vijayakumar V."/>
            <person name="Gluck-Thaler E."/>
            <person name="Korotkin H.B."/>
            <person name="Matheny P.B."/>
            <person name="Slot J.C."/>
        </authorList>
    </citation>
    <scope>NUCLEOTIDE SEQUENCE [LARGE SCALE GENOMIC DNA]</scope>
    <source>
        <strain evidence="6 7">2629</strain>
    </source>
</reference>
<evidence type="ECO:0000256" key="5">
    <source>
        <dbReference type="SAM" id="Phobius"/>
    </source>
</evidence>
<dbReference type="InterPro" id="IPR004776">
    <property type="entry name" value="Mem_transp_PIN-like"/>
</dbReference>
<evidence type="ECO:0000256" key="4">
    <source>
        <dbReference type="ARBA" id="ARBA00023136"/>
    </source>
</evidence>
<evidence type="ECO:0000256" key="3">
    <source>
        <dbReference type="ARBA" id="ARBA00022989"/>
    </source>
</evidence>
<dbReference type="Pfam" id="PF03547">
    <property type="entry name" value="Mem_trans"/>
    <property type="match status" value="1"/>
</dbReference>
<feature type="transmembrane region" description="Helical" evidence="5">
    <location>
        <begin position="481"/>
        <end position="500"/>
    </location>
</feature>
<comment type="subcellular location">
    <subcellularLocation>
        <location evidence="1">Membrane</location>
        <topology evidence="1">Multi-pass membrane protein</topology>
    </subcellularLocation>
</comment>
<feature type="transmembrane region" description="Helical" evidence="5">
    <location>
        <begin position="316"/>
        <end position="337"/>
    </location>
</feature>
<evidence type="ECO:0000313" key="7">
    <source>
        <dbReference type="Proteomes" id="UP000284842"/>
    </source>
</evidence>
<feature type="transmembrane region" description="Helical" evidence="5">
    <location>
        <begin position="104"/>
        <end position="130"/>
    </location>
</feature>
<organism evidence="6 7">
    <name type="scientific">Panaeolus cyanescens</name>
    <dbReference type="NCBI Taxonomy" id="181874"/>
    <lineage>
        <taxon>Eukaryota</taxon>
        <taxon>Fungi</taxon>
        <taxon>Dikarya</taxon>
        <taxon>Basidiomycota</taxon>
        <taxon>Agaricomycotina</taxon>
        <taxon>Agaricomycetes</taxon>
        <taxon>Agaricomycetidae</taxon>
        <taxon>Agaricales</taxon>
        <taxon>Agaricineae</taxon>
        <taxon>Galeropsidaceae</taxon>
        <taxon>Panaeolus</taxon>
    </lineage>
</organism>
<feature type="transmembrane region" description="Helical" evidence="5">
    <location>
        <begin position="45"/>
        <end position="64"/>
    </location>
</feature>
<dbReference type="OrthoDB" id="435607at2759"/>
<evidence type="ECO:0000313" key="6">
    <source>
        <dbReference type="EMBL" id="PPR03677.1"/>
    </source>
</evidence>
<dbReference type="InterPro" id="IPR040254">
    <property type="entry name" value="Ecm3-like"/>
</dbReference>
<name>A0A409YKT7_9AGAR</name>
<keyword evidence="4 5" id="KW-0472">Membrane</keyword>
<dbReference type="InParanoid" id="A0A409YKT7"/>
<keyword evidence="3 5" id="KW-1133">Transmembrane helix</keyword>
<gene>
    <name evidence="6" type="ORF">CVT24_007798</name>
</gene>
<feature type="transmembrane region" description="Helical" evidence="5">
    <location>
        <begin position="142"/>
        <end position="160"/>
    </location>
</feature>
<accession>A0A409YKT7</accession>
<feature type="transmembrane region" description="Helical" evidence="5">
    <location>
        <begin position="441"/>
        <end position="461"/>
    </location>
</feature>
<dbReference type="GO" id="GO:0055085">
    <property type="term" value="P:transmembrane transport"/>
    <property type="evidence" value="ECO:0007669"/>
    <property type="project" value="InterPro"/>
</dbReference>
<dbReference type="Proteomes" id="UP000284842">
    <property type="component" value="Unassembled WGS sequence"/>
</dbReference>
<protein>
    <recommendedName>
        <fullName evidence="8">Auxin efflux carrier</fullName>
    </recommendedName>
</protein>
<dbReference type="PANTHER" id="PTHR31274:SF1">
    <property type="entry name" value="AGL149CP"/>
    <property type="match status" value="1"/>
</dbReference>
<dbReference type="STRING" id="181874.A0A409YKT7"/>
<sequence length="501" mass="54580">MLSTGALIWVSARPLIRLIFCVTCGFVITKADIFPAVASRGAGQILLNITLPCLMFSKIVPAFTAQNISALGPLIFVALLYEAMGIALAWIIRQFFWVPHRFRYGLLVAGGWGNVGDIPNAVVMSVTGAAPFTPNTDQNLSVAYISAFILVFMVTLFPFGGHRWIAMDYLGPDVEPEEVQEAVRRRRRMVLGPIDRMFRASSRKPQGIKVPEVQTSPEKGAEIEKDETPIHSSAATEIMAHSRIDSIDRTIAVSPADTIVLKSRTNTLADEDVLPTHSAVENKPCADIGQQASERTPTALHARKLPRISRNSIREFFKTLFTPASISIFISFPIALIPQVKALFIQVPNVHMPSAPDGQPPLAFILDTATFMGNASVPLGLVCLGSALARLHVPRKGEWQTLPLGAIAWLAVAKILLMPILGILIVQGLTKSGMIDPEDKVLRFVCIFCSCLPTASTQVFLTQVYSGTGSAEHLSAFLIPQYALMIFGMTVVTAYTINLLF</sequence>
<proteinExistence type="predicted"/>
<dbReference type="PANTHER" id="PTHR31274">
    <property type="entry name" value="PROTEIN ECM3"/>
    <property type="match status" value="1"/>
</dbReference>
<keyword evidence="2 5" id="KW-0812">Transmembrane</keyword>
<feature type="transmembrane region" description="Helical" evidence="5">
    <location>
        <begin position="15"/>
        <end position="33"/>
    </location>
</feature>